<evidence type="ECO:0000313" key="1">
    <source>
        <dbReference type="EMBL" id="KAJ1163032.1"/>
    </source>
</evidence>
<dbReference type="EMBL" id="JANPWB010000008">
    <property type="protein sequence ID" value="KAJ1163032.1"/>
    <property type="molecule type" value="Genomic_DNA"/>
</dbReference>
<reference evidence="1" key="1">
    <citation type="journal article" date="2022" name="bioRxiv">
        <title>Sequencing and chromosome-scale assembly of the giantPleurodeles waltlgenome.</title>
        <authorList>
            <person name="Brown T."/>
            <person name="Elewa A."/>
            <person name="Iarovenko S."/>
            <person name="Subramanian E."/>
            <person name="Araus A.J."/>
            <person name="Petzold A."/>
            <person name="Susuki M."/>
            <person name="Suzuki K.-i.T."/>
            <person name="Hayashi T."/>
            <person name="Toyoda A."/>
            <person name="Oliveira C."/>
            <person name="Osipova E."/>
            <person name="Leigh N.D."/>
            <person name="Simon A."/>
            <person name="Yun M.H."/>
        </authorList>
    </citation>
    <scope>NUCLEOTIDE SEQUENCE</scope>
    <source>
        <strain evidence="1">20211129_DDA</strain>
        <tissue evidence="1">Liver</tissue>
    </source>
</reference>
<proteinExistence type="predicted"/>
<accession>A0AAV7SEM6</accession>
<evidence type="ECO:0000313" key="2">
    <source>
        <dbReference type="Proteomes" id="UP001066276"/>
    </source>
</evidence>
<gene>
    <name evidence="1" type="ORF">NDU88_003495</name>
</gene>
<keyword evidence="2" id="KW-1185">Reference proteome</keyword>
<comment type="caution">
    <text evidence="1">The sequence shown here is derived from an EMBL/GenBank/DDBJ whole genome shotgun (WGS) entry which is preliminary data.</text>
</comment>
<name>A0AAV7SEM6_PLEWA</name>
<sequence>MSEVEGGCVGVGGAGWRGPGEGGDQLVFLDLVPAVAGDPLWAVVGGGFLEGEVDAAVVGPVEFGGMAEDDVAAGREDRVERVASGVCGHCDQLFKTVVGEVINQSSGVNVVGILEVKIQVAKEKVVCRGKGLDADYVGDVVAELRSGPGGL</sequence>
<dbReference type="Proteomes" id="UP001066276">
    <property type="component" value="Chromosome 4_2"/>
</dbReference>
<protein>
    <submittedName>
        <fullName evidence="1">Uncharacterized protein</fullName>
    </submittedName>
</protein>
<organism evidence="1 2">
    <name type="scientific">Pleurodeles waltl</name>
    <name type="common">Iberian ribbed newt</name>
    <dbReference type="NCBI Taxonomy" id="8319"/>
    <lineage>
        <taxon>Eukaryota</taxon>
        <taxon>Metazoa</taxon>
        <taxon>Chordata</taxon>
        <taxon>Craniata</taxon>
        <taxon>Vertebrata</taxon>
        <taxon>Euteleostomi</taxon>
        <taxon>Amphibia</taxon>
        <taxon>Batrachia</taxon>
        <taxon>Caudata</taxon>
        <taxon>Salamandroidea</taxon>
        <taxon>Salamandridae</taxon>
        <taxon>Pleurodelinae</taxon>
        <taxon>Pleurodeles</taxon>
    </lineage>
</organism>
<dbReference type="AlphaFoldDB" id="A0AAV7SEM6"/>